<keyword evidence="11" id="KW-0064">Aspartyl protease</keyword>
<evidence type="ECO:0000313" key="26">
    <source>
        <dbReference type="Proteomes" id="UP001374535"/>
    </source>
</evidence>
<evidence type="ECO:0000256" key="15">
    <source>
        <dbReference type="ARBA" id="ARBA00022908"/>
    </source>
</evidence>
<dbReference type="InterPro" id="IPR043128">
    <property type="entry name" value="Rev_trsase/Diguanyl_cyclase"/>
</dbReference>
<dbReference type="Pfam" id="PF03732">
    <property type="entry name" value="Retrotrans_gag"/>
    <property type="match status" value="1"/>
</dbReference>
<dbReference type="Gene3D" id="1.10.340.70">
    <property type="match status" value="1"/>
</dbReference>
<protein>
    <recommendedName>
        <fullName evidence="2">RNA-directed DNA polymerase</fullName>
        <ecNumber evidence="2">2.7.7.49</ecNumber>
    </recommendedName>
</protein>
<keyword evidence="13" id="KW-0378">Hydrolase</keyword>
<dbReference type="Pfam" id="PF08284">
    <property type="entry name" value="RVP_2"/>
    <property type="match status" value="1"/>
</dbReference>
<dbReference type="CDD" id="cd00303">
    <property type="entry name" value="retropepsin_like"/>
    <property type="match status" value="1"/>
</dbReference>
<evidence type="ECO:0000256" key="5">
    <source>
        <dbReference type="ARBA" id="ARBA00022679"/>
    </source>
</evidence>
<evidence type="ECO:0000256" key="13">
    <source>
        <dbReference type="ARBA" id="ARBA00022801"/>
    </source>
</evidence>
<feature type="domain" description="Integrase catalytic" evidence="24">
    <location>
        <begin position="1087"/>
        <end position="1250"/>
    </location>
</feature>
<dbReference type="InterPro" id="IPR000477">
    <property type="entry name" value="RT_dom"/>
</dbReference>
<keyword evidence="9" id="KW-0732">Signal</keyword>
<keyword evidence="6" id="KW-0548">Nucleotidyltransferase</keyword>
<evidence type="ECO:0000256" key="16">
    <source>
        <dbReference type="ARBA" id="ARBA00022918"/>
    </source>
</evidence>
<dbReference type="GO" id="GO:0003677">
    <property type="term" value="F:DNA binding"/>
    <property type="evidence" value="ECO:0007669"/>
    <property type="project" value="UniProtKB-KW"/>
</dbReference>
<dbReference type="Gene3D" id="3.30.70.270">
    <property type="match status" value="1"/>
</dbReference>
<dbReference type="GO" id="GO:0046872">
    <property type="term" value="F:metal ion binding"/>
    <property type="evidence" value="ECO:0007669"/>
    <property type="project" value="UniProtKB-KW"/>
</dbReference>
<keyword evidence="21" id="KW-0325">Glycoprotein</keyword>
<dbReference type="EC" id="2.7.7.49" evidence="2"/>
<dbReference type="GO" id="GO:0003887">
    <property type="term" value="F:DNA-directed DNA polymerase activity"/>
    <property type="evidence" value="ECO:0007669"/>
    <property type="project" value="UniProtKB-KW"/>
</dbReference>
<dbReference type="Gene3D" id="3.10.10.10">
    <property type="entry name" value="HIV Type 1 Reverse Transcriptase, subunit A, domain 1"/>
    <property type="match status" value="1"/>
</dbReference>
<feature type="region of interest" description="Disordered" evidence="22">
    <location>
        <begin position="234"/>
        <end position="286"/>
    </location>
</feature>
<dbReference type="InterPro" id="IPR056924">
    <property type="entry name" value="SH3_Tf2-1"/>
</dbReference>
<keyword evidence="5" id="KW-0808">Transferase</keyword>
<keyword evidence="20" id="KW-0233">DNA recombination</keyword>
<dbReference type="FunFam" id="3.10.10.10:FF:000007">
    <property type="entry name" value="Retrovirus-related Pol polyprotein from transposon 17.6-like Protein"/>
    <property type="match status" value="1"/>
</dbReference>
<dbReference type="GO" id="GO:0003964">
    <property type="term" value="F:RNA-directed DNA polymerase activity"/>
    <property type="evidence" value="ECO:0007669"/>
    <property type="project" value="UniProtKB-KW"/>
</dbReference>
<gene>
    <name evidence="25" type="ORF">V8G54_018109</name>
</gene>
<evidence type="ECO:0000256" key="2">
    <source>
        <dbReference type="ARBA" id="ARBA00012493"/>
    </source>
</evidence>
<dbReference type="GO" id="GO:0004519">
    <property type="term" value="F:endonuclease activity"/>
    <property type="evidence" value="ECO:0007669"/>
    <property type="project" value="UniProtKB-KW"/>
</dbReference>
<evidence type="ECO:0000259" key="23">
    <source>
        <dbReference type="PROSITE" id="PS50878"/>
    </source>
</evidence>
<dbReference type="SUPFAM" id="SSF50630">
    <property type="entry name" value="Acid proteases"/>
    <property type="match status" value="1"/>
</dbReference>
<dbReference type="Gene3D" id="2.40.70.10">
    <property type="entry name" value="Acid Proteases"/>
    <property type="match status" value="1"/>
</dbReference>
<keyword evidence="3" id="KW-0433">Leucine-rich repeat</keyword>
<evidence type="ECO:0000256" key="19">
    <source>
        <dbReference type="ARBA" id="ARBA00023136"/>
    </source>
</evidence>
<evidence type="ECO:0000256" key="11">
    <source>
        <dbReference type="ARBA" id="ARBA00022750"/>
    </source>
</evidence>
<evidence type="ECO:0000256" key="3">
    <source>
        <dbReference type="ARBA" id="ARBA00022614"/>
    </source>
</evidence>
<dbReference type="Pfam" id="PF00665">
    <property type="entry name" value="rve"/>
    <property type="match status" value="1"/>
</dbReference>
<feature type="domain" description="Reverse transcriptase" evidence="23">
    <location>
        <begin position="606"/>
        <end position="785"/>
    </location>
</feature>
<dbReference type="Pfam" id="PF17921">
    <property type="entry name" value="Integrase_H2C2"/>
    <property type="match status" value="1"/>
</dbReference>
<dbReference type="PANTHER" id="PTHR37984:SF5">
    <property type="entry name" value="PROTEIN NYNRIN-LIKE"/>
    <property type="match status" value="1"/>
</dbReference>
<dbReference type="CDD" id="cd09274">
    <property type="entry name" value="RNase_HI_RT_Ty3"/>
    <property type="match status" value="1"/>
</dbReference>
<dbReference type="InterPro" id="IPR021109">
    <property type="entry name" value="Peptidase_aspartic_dom_sf"/>
</dbReference>
<evidence type="ECO:0000256" key="17">
    <source>
        <dbReference type="ARBA" id="ARBA00022932"/>
    </source>
</evidence>
<feature type="compositionally biased region" description="Basic and acidic residues" evidence="22">
    <location>
        <begin position="52"/>
        <end position="66"/>
    </location>
</feature>
<evidence type="ECO:0000256" key="10">
    <source>
        <dbReference type="ARBA" id="ARBA00022737"/>
    </source>
</evidence>
<dbReference type="Gene3D" id="3.30.420.10">
    <property type="entry name" value="Ribonuclease H-like superfamily/Ribonuclease H"/>
    <property type="match status" value="1"/>
</dbReference>
<keyword evidence="16" id="KW-0695">RNA-directed DNA polymerase</keyword>
<evidence type="ECO:0000256" key="14">
    <source>
        <dbReference type="ARBA" id="ARBA00022842"/>
    </source>
</evidence>
<evidence type="ECO:0000256" key="8">
    <source>
        <dbReference type="ARBA" id="ARBA00022723"/>
    </source>
</evidence>
<evidence type="ECO:0000256" key="9">
    <source>
        <dbReference type="ARBA" id="ARBA00022729"/>
    </source>
</evidence>
<dbReference type="SUPFAM" id="SSF52058">
    <property type="entry name" value="L domain-like"/>
    <property type="match status" value="1"/>
</dbReference>
<keyword evidence="19" id="KW-0472">Membrane</keyword>
<keyword evidence="8" id="KW-0479">Metal-binding</keyword>
<dbReference type="EMBL" id="CP144695">
    <property type="protein sequence ID" value="WVZ04763.1"/>
    <property type="molecule type" value="Genomic_DNA"/>
</dbReference>
<dbReference type="InterPro" id="IPR012337">
    <property type="entry name" value="RNaseH-like_sf"/>
</dbReference>
<name>A0AAQ3N8C7_VIGMU</name>
<keyword evidence="4" id="KW-0645">Protease</keyword>
<dbReference type="InterPro" id="IPR032675">
    <property type="entry name" value="LRR_dom_sf"/>
</dbReference>
<accession>A0AAQ3N8C7</accession>
<keyword evidence="14" id="KW-0460">Magnesium</keyword>
<dbReference type="CDD" id="cd01647">
    <property type="entry name" value="RT_LTR"/>
    <property type="match status" value="1"/>
</dbReference>
<dbReference type="GO" id="GO:0016020">
    <property type="term" value="C:membrane"/>
    <property type="evidence" value="ECO:0007669"/>
    <property type="project" value="UniProtKB-SubCell"/>
</dbReference>
<evidence type="ECO:0000259" key="24">
    <source>
        <dbReference type="PROSITE" id="PS50994"/>
    </source>
</evidence>
<dbReference type="Pfam" id="PF00560">
    <property type="entry name" value="LRR_1"/>
    <property type="match status" value="3"/>
</dbReference>
<dbReference type="InterPro" id="IPR001611">
    <property type="entry name" value="Leu-rich_rpt"/>
</dbReference>
<proteinExistence type="predicted"/>
<dbReference type="Pfam" id="PF24626">
    <property type="entry name" value="SH3_Tf2-1"/>
    <property type="match status" value="1"/>
</dbReference>
<dbReference type="FunFam" id="1.10.340.70:FF:000001">
    <property type="entry name" value="Retrovirus-related Pol polyprotein from transposon gypsy-like Protein"/>
    <property type="match status" value="1"/>
</dbReference>
<feature type="region of interest" description="Disordered" evidence="22">
    <location>
        <begin position="44"/>
        <end position="68"/>
    </location>
</feature>
<evidence type="ECO:0000256" key="6">
    <source>
        <dbReference type="ARBA" id="ARBA00022695"/>
    </source>
</evidence>
<dbReference type="GO" id="GO:0004190">
    <property type="term" value="F:aspartic-type endopeptidase activity"/>
    <property type="evidence" value="ECO:0007669"/>
    <property type="project" value="UniProtKB-KW"/>
</dbReference>
<dbReference type="SUPFAM" id="SSF56672">
    <property type="entry name" value="DNA/RNA polymerases"/>
    <property type="match status" value="1"/>
</dbReference>
<dbReference type="GO" id="GO:0015074">
    <property type="term" value="P:DNA integration"/>
    <property type="evidence" value="ECO:0007669"/>
    <property type="project" value="UniProtKB-KW"/>
</dbReference>
<keyword evidence="12" id="KW-0255">Endonuclease</keyword>
<reference evidence="25 26" key="1">
    <citation type="journal article" date="2023" name="Life. Sci Alliance">
        <title>Evolutionary insights into 3D genome organization and epigenetic landscape of Vigna mungo.</title>
        <authorList>
            <person name="Junaid A."/>
            <person name="Singh B."/>
            <person name="Bhatia S."/>
        </authorList>
    </citation>
    <scope>NUCLEOTIDE SEQUENCE [LARGE SCALE GENOMIC DNA]</scope>
    <source>
        <strain evidence="25">Urdbean</strain>
    </source>
</reference>
<feature type="compositionally biased region" description="Low complexity" evidence="22">
    <location>
        <begin position="274"/>
        <end position="284"/>
    </location>
</feature>
<keyword evidence="26" id="KW-1185">Reference proteome</keyword>
<evidence type="ECO:0000256" key="20">
    <source>
        <dbReference type="ARBA" id="ARBA00023172"/>
    </source>
</evidence>
<keyword evidence="7" id="KW-0540">Nuclease</keyword>
<evidence type="ECO:0000256" key="1">
    <source>
        <dbReference type="ARBA" id="ARBA00004370"/>
    </source>
</evidence>
<evidence type="ECO:0000256" key="12">
    <source>
        <dbReference type="ARBA" id="ARBA00022759"/>
    </source>
</evidence>
<dbReference type="Pfam" id="PF00078">
    <property type="entry name" value="RVT_1"/>
    <property type="match status" value="1"/>
</dbReference>
<dbReference type="SUPFAM" id="SSF53098">
    <property type="entry name" value="Ribonuclease H-like"/>
    <property type="match status" value="1"/>
</dbReference>
<dbReference type="InterPro" id="IPR001584">
    <property type="entry name" value="Integrase_cat-core"/>
</dbReference>
<dbReference type="InterPro" id="IPR041588">
    <property type="entry name" value="Integrase_H2C2"/>
</dbReference>
<dbReference type="InterPro" id="IPR050951">
    <property type="entry name" value="Retrovirus_Pol_polyprotein"/>
</dbReference>
<keyword evidence="10" id="KW-0677">Repeat</keyword>
<dbReference type="InterPro" id="IPR041373">
    <property type="entry name" value="RT_RNaseH"/>
</dbReference>
<dbReference type="PROSITE" id="PS50878">
    <property type="entry name" value="RT_POL"/>
    <property type="match status" value="1"/>
</dbReference>
<evidence type="ECO:0000256" key="22">
    <source>
        <dbReference type="SAM" id="MobiDB-lite"/>
    </source>
</evidence>
<dbReference type="Proteomes" id="UP001374535">
    <property type="component" value="Chromosome 6"/>
</dbReference>
<evidence type="ECO:0000256" key="7">
    <source>
        <dbReference type="ARBA" id="ARBA00022722"/>
    </source>
</evidence>
<dbReference type="GO" id="GO:0006508">
    <property type="term" value="P:proteolysis"/>
    <property type="evidence" value="ECO:0007669"/>
    <property type="project" value="UniProtKB-KW"/>
</dbReference>
<comment type="subcellular location">
    <subcellularLocation>
        <location evidence="1">Membrane</location>
    </subcellularLocation>
</comment>
<sequence>MADGTGMKTMEAEIKKSIARINEATQCRMNDIQQSLALLIQNQNATHTSSSNRDHTHDANSYHEVHTTNLQPFPTRRLNFDLPRFDSSDALGWIFNVDQYFSFYQIPEEQQIAIAGMHMSGPAIPWFQMQQRTMPFRSWNEMKRVIEIEFGPTLFESPRKSLFNLQQQGTVSEYYTEFITLANRTNIEPAEALRECFISGLRMDIRREVKAQCPTSLMRVVSLAKLYEDKFSSSFKTTPGPNPYRPPNYKTPSNPPLKQPLRTSLPPLLPTPPHTTQNQHPATPIKRLTPAEQQLKRDKGLCYWCDEKFTPHHKCPNKHFMLYQLEEVLEHPMLHHEQTERDEQDQQQLQQLENQVLEHHLSLNAMKGTPGSGTIRLKAFVHGMEVQVLIDGGSSDSFIQPRVAEFLKLSVHPTPRFQVMVGNFDVMQVEGRLPSLEVSIQVHSINIPDVYVLHVVGGDLVLGATWLKTLKAHIADYDALFIKFLHEGKFITIQGEETATPRHAQFNHMKQLINTDAVAAVFTLQLAQDEWPEPPNLELPPNLSPKMVLLLQNYAQVFKMPSGLPPPREHDHSIPLMEGAQPVKIKPYRYPHSQKAQIESMIQQMLDDGIIQPSKSPFSSPILLVKKKDGTWRFCTDYRALNALTVKDCFPIPTVDELLDELYGSQYFSKLDLRSSYHQILVTPEDRHKTTFRTHQGHYEWLVMPFGLTNAPATFQCLMNTIFQPFLRKFVLVFFDDILVFSASWKTHLYHLEVVLKVLQREHLYAKISKSTFGTQQINYLGHTIEGNGVHMDKDKVQAVLEWPQPPNIKQLRGFLATKAFLSLKQAINSEPVLALPNFEGPFEIETDASGIGVGAVLIQNKHPIAYFSKKMSSLIHKQSAYVRELYAITEALAKFRHYLLGKRFIIRTDQQSLKSLLDQTLSTPEQQKWLHKFMGYDFEIKYKPGVQNTAADALSRCFFAAWSTPQLDWLPTLKEDFLKDDKLQPILQQCINTGSLDSKYSCTNGLLLWQNRLVVPQNSGTIPLILKEYHDTKVGGHSGIAKTAARICSQFYWPNMHKHIRDYVLNCTICQQAKIANTLPAGLLQPLLVPSQIWEQICMDFITALPPAQGYSVIMVVIDRLSKFAHFLSLKQDFSSQQVAETFVQYIIKLHHGFPRSIVSDRDKIFISKFWQQLFKLQGTTLSVSSAYHPQTDGQSEILNKILEMYLWCYCFDNPKNWVKMLPWAQYWYNTSYHNNIKMTPYKALYVREPPSLIHYEISAQDDSTLQQLLVDRDHLLDQLRTNMTRSQQFMKHFADKHRRHEEFKEGDLVLVKLQPYRKHSVALRKHQKIGLRYFGPFKISHKLTSVAYKLELPPEAKIHNVFHISLLRKFRGEHQQHYLPLPLKTSEWGPIISPENVLDSRTISVAGREVQQIQVQWGEGEHSFTTWEQTAEFYKAYPELNLEDKVVVNGEGNVREKNNVEVSTDANAEMDGPMEDIMHKETNPDWQTIMKSGNQEGATERECQIGGYRTWEGHEKSVVLYHGNEAVTVAILSVRGILGLTSRIGRREKEMKGVREEEILFMNLQLHPDKWKAKDTLYILDLHSNQLLGSIPTFTEYDVHLDYSNNNFSTSPLDLDNYIPFEKFMKPFVIFLISACLIFPTTLQRLHSQVFDDKEQYPQSTKSCRKQTPGSCNLRFLNLNENLLGGAIPNSLANCQILQVLNLGNNHFSNRFPCFLRNISTLRVLILRSNKLNGSISCPHSTTNWEMLHIVDLSYNNFTGTLPGSLLRSWTKIIGNQTESQEDQFLVIKLYKLLSTEPYTVADHIFAYYVTSNQFHGRYVDSVTIMSKAIQMQWTEIPSALTSLDLSWNHFQGPIPQELSSLTTLYALNLSHNGFSSNIPSSIGNLRNLESMDLLNNSLGGEIPVELLNLNFLAYLNLSFNHFRGRIPSGGQMYTFEARLCGPPLKHCSNGRVGDSTTTPVYEMHGSIELNFLSVELSWRFLYWQTVDNFLQRLVPLLDFVYDHYEGKSYKSLRWIG</sequence>
<dbReference type="InterPro" id="IPR005162">
    <property type="entry name" value="Retrotrans_gag_dom"/>
</dbReference>
<dbReference type="PANTHER" id="PTHR37984">
    <property type="entry name" value="PROTEIN CBG26694"/>
    <property type="match status" value="1"/>
</dbReference>
<dbReference type="FunFam" id="3.80.10.10:FF:000041">
    <property type="entry name" value="LRR receptor-like serine/threonine-protein kinase ERECTA"/>
    <property type="match status" value="1"/>
</dbReference>
<dbReference type="InterPro" id="IPR043502">
    <property type="entry name" value="DNA/RNA_pol_sf"/>
</dbReference>
<organism evidence="25 26">
    <name type="scientific">Vigna mungo</name>
    <name type="common">Black gram</name>
    <name type="synonym">Phaseolus mungo</name>
    <dbReference type="NCBI Taxonomy" id="3915"/>
    <lineage>
        <taxon>Eukaryota</taxon>
        <taxon>Viridiplantae</taxon>
        <taxon>Streptophyta</taxon>
        <taxon>Embryophyta</taxon>
        <taxon>Tracheophyta</taxon>
        <taxon>Spermatophyta</taxon>
        <taxon>Magnoliopsida</taxon>
        <taxon>eudicotyledons</taxon>
        <taxon>Gunneridae</taxon>
        <taxon>Pentapetalae</taxon>
        <taxon>rosids</taxon>
        <taxon>fabids</taxon>
        <taxon>Fabales</taxon>
        <taxon>Fabaceae</taxon>
        <taxon>Papilionoideae</taxon>
        <taxon>50 kb inversion clade</taxon>
        <taxon>NPAAA clade</taxon>
        <taxon>indigoferoid/millettioid clade</taxon>
        <taxon>Phaseoleae</taxon>
        <taxon>Vigna</taxon>
    </lineage>
</organism>
<dbReference type="Gene3D" id="3.80.10.10">
    <property type="entry name" value="Ribonuclease Inhibitor"/>
    <property type="match status" value="1"/>
</dbReference>
<evidence type="ECO:0000256" key="21">
    <source>
        <dbReference type="ARBA" id="ARBA00023180"/>
    </source>
</evidence>
<dbReference type="Gene3D" id="3.10.20.370">
    <property type="match status" value="1"/>
</dbReference>
<keyword evidence="18" id="KW-0238">DNA-binding</keyword>
<dbReference type="InterPro" id="IPR036397">
    <property type="entry name" value="RNaseH_sf"/>
</dbReference>
<dbReference type="PROSITE" id="PS50994">
    <property type="entry name" value="INTEGRASE"/>
    <property type="match status" value="1"/>
</dbReference>
<dbReference type="Pfam" id="PF17917">
    <property type="entry name" value="RT_RNaseH"/>
    <property type="match status" value="1"/>
</dbReference>
<evidence type="ECO:0000256" key="4">
    <source>
        <dbReference type="ARBA" id="ARBA00022670"/>
    </source>
</evidence>
<evidence type="ECO:0000256" key="18">
    <source>
        <dbReference type="ARBA" id="ARBA00023125"/>
    </source>
</evidence>
<keyword evidence="15" id="KW-0229">DNA integration</keyword>
<evidence type="ECO:0000313" key="25">
    <source>
        <dbReference type="EMBL" id="WVZ04763.1"/>
    </source>
</evidence>
<dbReference type="GO" id="GO:0006310">
    <property type="term" value="P:DNA recombination"/>
    <property type="evidence" value="ECO:0007669"/>
    <property type="project" value="UniProtKB-KW"/>
</dbReference>
<keyword evidence="17" id="KW-0239">DNA-directed DNA polymerase</keyword>